<proteinExistence type="predicted"/>
<dbReference type="AlphaFoldDB" id="W6YZ95"/>
<sequence>FDPTVWASNQLWSRYVGKGHQLLCLMLASDEVAGFLLEDTRQPPSAASRWSGDLTGALRLWGWHHADTPQGEDCNFEWEGLEDAFEGLGLDYGPMFDERNKDIGGENECFSIEHWNRDLTFPEDVDLDPIPIIEQRYYVNGKEYRETGATYLFALNMAGGAIIGKNILSPRAAVQYSNSWGHQARPGELPELQHLSDIYWNYWRDGNPNIRHLRIYCATHIINDHTLLLVTRAFRNRRKFALEIWPGVKFEMGSDEYLALIASPIGATISHFLISHKADLGIKYITSVIVICGGHNQDTCARGMENMHIFFTIEDVP</sequence>
<feature type="non-terminal residue" evidence="1">
    <location>
        <position position="317"/>
    </location>
</feature>
<dbReference type="KEGG" id="bor:COCMIDRAFT_54183"/>
<reference evidence="1 2" key="1">
    <citation type="journal article" date="2013" name="PLoS Genet.">
        <title>Comparative genome structure, secondary metabolite, and effector coding capacity across Cochliobolus pathogens.</title>
        <authorList>
            <person name="Condon B.J."/>
            <person name="Leng Y."/>
            <person name="Wu D."/>
            <person name="Bushley K.E."/>
            <person name="Ohm R.A."/>
            <person name="Otillar R."/>
            <person name="Martin J."/>
            <person name="Schackwitz W."/>
            <person name="Grimwood J."/>
            <person name="MohdZainudin N."/>
            <person name="Xue C."/>
            <person name="Wang R."/>
            <person name="Manning V.A."/>
            <person name="Dhillon B."/>
            <person name="Tu Z.J."/>
            <person name="Steffenson B.J."/>
            <person name="Salamov A."/>
            <person name="Sun H."/>
            <person name="Lowry S."/>
            <person name="LaButti K."/>
            <person name="Han J."/>
            <person name="Copeland A."/>
            <person name="Lindquist E."/>
            <person name="Barry K."/>
            <person name="Schmutz J."/>
            <person name="Baker S.E."/>
            <person name="Ciuffetti L.M."/>
            <person name="Grigoriev I.V."/>
            <person name="Zhong S."/>
            <person name="Turgeon B.G."/>
        </authorList>
    </citation>
    <scope>NUCLEOTIDE SEQUENCE [LARGE SCALE GENOMIC DNA]</scope>
    <source>
        <strain evidence="1 2">ATCC 44560</strain>
    </source>
</reference>
<gene>
    <name evidence="1" type="ORF">COCMIDRAFT_54183</name>
</gene>
<organism evidence="1 2">
    <name type="scientific">Bipolaris oryzae ATCC 44560</name>
    <dbReference type="NCBI Taxonomy" id="930090"/>
    <lineage>
        <taxon>Eukaryota</taxon>
        <taxon>Fungi</taxon>
        <taxon>Dikarya</taxon>
        <taxon>Ascomycota</taxon>
        <taxon>Pezizomycotina</taxon>
        <taxon>Dothideomycetes</taxon>
        <taxon>Pleosporomycetidae</taxon>
        <taxon>Pleosporales</taxon>
        <taxon>Pleosporineae</taxon>
        <taxon>Pleosporaceae</taxon>
        <taxon>Bipolaris</taxon>
    </lineage>
</organism>
<evidence type="ECO:0000313" key="1">
    <source>
        <dbReference type="EMBL" id="EUC42920.1"/>
    </source>
</evidence>
<dbReference type="OrthoDB" id="5337308at2759"/>
<dbReference type="eggNOG" id="ENOG502SZ3Z">
    <property type="taxonomic scope" value="Eukaryota"/>
</dbReference>
<keyword evidence="2" id="KW-1185">Reference proteome</keyword>
<dbReference type="HOGENOM" id="CLU_037962_0_0_1"/>
<feature type="non-terminal residue" evidence="1">
    <location>
        <position position="1"/>
    </location>
</feature>
<evidence type="ECO:0000313" key="2">
    <source>
        <dbReference type="Proteomes" id="UP000054032"/>
    </source>
</evidence>
<dbReference type="Proteomes" id="UP000054032">
    <property type="component" value="Unassembled WGS sequence"/>
</dbReference>
<dbReference type="RefSeq" id="XP_007690577.1">
    <property type="nucleotide sequence ID" value="XM_007692387.1"/>
</dbReference>
<dbReference type="GeneID" id="19124610"/>
<dbReference type="EMBL" id="KI964045">
    <property type="protein sequence ID" value="EUC42920.1"/>
    <property type="molecule type" value="Genomic_DNA"/>
</dbReference>
<name>W6YZ95_COCMI</name>
<accession>W6YZ95</accession>
<protein>
    <submittedName>
        <fullName evidence="1">Uncharacterized protein</fullName>
    </submittedName>
</protein>